<feature type="non-terminal residue" evidence="1">
    <location>
        <position position="36"/>
    </location>
</feature>
<proteinExistence type="predicted"/>
<dbReference type="InterPro" id="IPR036388">
    <property type="entry name" value="WH-like_DNA-bd_sf"/>
</dbReference>
<organism evidence="1">
    <name type="scientific">marine sediment metagenome</name>
    <dbReference type="NCBI Taxonomy" id="412755"/>
    <lineage>
        <taxon>unclassified sequences</taxon>
        <taxon>metagenomes</taxon>
        <taxon>ecological metagenomes</taxon>
    </lineage>
</organism>
<name>X0XU65_9ZZZZ</name>
<evidence type="ECO:0000313" key="1">
    <source>
        <dbReference type="EMBL" id="GAG40168.1"/>
    </source>
</evidence>
<dbReference type="SUPFAM" id="SSF46785">
    <property type="entry name" value="Winged helix' DNA-binding domain"/>
    <property type="match status" value="1"/>
</dbReference>
<dbReference type="InterPro" id="IPR036390">
    <property type="entry name" value="WH_DNA-bd_sf"/>
</dbReference>
<dbReference type="EMBL" id="BARS01046143">
    <property type="protein sequence ID" value="GAG40168.1"/>
    <property type="molecule type" value="Genomic_DNA"/>
</dbReference>
<sequence length="36" mass="4112">MDMINAHNPKPLYLRLKEFILTQIANGAYKPGDKLP</sequence>
<accession>X0XU65</accession>
<protein>
    <recommendedName>
        <fullName evidence="2">HTH gntR-type domain-containing protein</fullName>
    </recommendedName>
</protein>
<dbReference type="Gene3D" id="1.10.10.10">
    <property type="entry name" value="Winged helix-like DNA-binding domain superfamily/Winged helix DNA-binding domain"/>
    <property type="match status" value="1"/>
</dbReference>
<reference evidence="1" key="1">
    <citation type="journal article" date="2014" name="Front. Microbiol.">
        <title>High frequency of phylogenetically diverse reductive dehalogenase-homologous genes in deep subseafloor sedimentary metagenomes.</title>
        <authorList>
            <person name="Kawai M."/>
            <person name="Futagami T."/>
            <person name="Toyoda A."/>
            <person name="Takaki Y."/>
            <person name="Nishi S."/>
            <person name="Hori S."/>
            <person name="Arai W."/>
            <person name="Tsubouchi T."/>
            <person name="Morono Y."/>
            <person name="Uchiyama I."/>
            <person name="Ito T."/>
            <person name="Fujiyama A."/>
            <person name="Inagaki F."/>
            <person name="Takami H."/>
        </authorList>
    </citation>
    <scope>NUCLEOTIDE SEQUENCE</scope>
    <source>
        <strain evidence="1">Expedition CK06-06</strain>
    </source>
</reference>
<gene>
    <name evidence="1" type="ORF">S01H1_69488</name>
</gene>
<evidence type="ECO:0008006" key="2">
    <source>
        <dbReference type="Google" id="ProtNLM"/>
    </source>
</evidence>
<dbReference type="AlphaFoldDB" id="X0XU65"/>
<comment type="caution">
    <text evidence="1">The sequence shown here is derived from an EMBL/GenBank/DDBJ whole genome shotgun (WGS) entry which is preliminary data.</text>
</comment>